<protein>
    <submittedName>
        <fullName evidence="2">Uncharacterized protein</fullName>
    </submittedName>
</protein>
<feature type="compositionally biased region" description="Polar residues" evidence="1">
    <location>
        <begin position="335"/>
        <end position="345"/>
    </location>
</feature>
<name>A0A0D2N7U5_HYPSF</name>
<feature type="region of interest" description="Disordered" evidence="1">
    <location>
        <begin position="717"/>
        <end position="847"/>
    </location>
</feature>
<dbReference type="AlphaFoldDB" id="A0A0D2N7U5"/>
<reference evidence="3" key="1">
    <citation type="submission" date="2014-04" db="EMBL/GenBank/DDBJ databases">
        <title>Evolutionary Origins and Diversification of the Mycorrhizal Mutualists.</title>
        <authorList>
            <consortium name="DOE Joint Genome Institute"/>
            <consortium name="Mycorrhizal Genomics Consortium"/>
            <person name="Kohler A."/>
            <person name="Kuo A."/>
            <person name="Nagy L.G."/>
            <person name="Floudas D."/>
            <person name="Copeland A."/>
            <person name="Barry K.W."/>
            <person name="Cichocki N."/>
            <person name="Veneault-Fourrey C."/>
            <person name="LaButti K."/>
            <person name="Lindquist E.A."/>
            <person name="Lipzen A."/>
            <person name="Lundell T."/>
            <person name="Morin E."/>
            <person name="Murat C."/>
            <person name="Riley R."/>
            <person name="Ohm R."/>
            <person name="Sun H."/>
            <person name="Tunlid A."/>
            <person name="Henrissat B."/>
            <person name="Grigoriev I.V."/>
            <person name="Hibbett D.S."/>
            <person name="Martin F."/>
        </authorList>
    </citation>
    <scope>NUCLEOTIDE SEQUENCE [LARGE SCALE GENOMIC DNA]</scope>
    <source>
        <strain evidence="3">FD-334 SS-4</strain>
    </source>
</reference>
<feature type="region of interest" description="Disordered" evidence="1">
    <location>
        <begin position="319"/>
        <end position="409"/>
    </location>
</feature>
<feature type="compositionally biased region" description="Basic and acidic residues" evidence="1">
    <location>
        <begin position="724"/>
        <end position="741"/>
    </location>
</feature>
<feature type="compositionally biased region" description="Polar residues" evidence="1">
    <location>
        <begin position="659"/>
        <end position="671"/>
    </location>
</feature>
<keyword evidence="3" id="KW-1185">Reference proteome</keyword>
<sequence>MDAVAEEKKIVKDPTACVECAKRKQKCEFPPLEGAEKDAPKPKSSAKKPAAGAVVTSAAKPKSKRAAKVKKSPSEVPSSADEDDGQRTPQPVVKVTQRRAKEAKEKDTSKSKTATPKPAPHSHLIPRNSLARPKSKAIPLAADHDAPQHSAPMDVDANIGQPPVDDNVGQPLANMGQAPDVINSDQPPHDDATRQRAEELRQLAREEAAKAMKAIRDDRRVDATLADNMRNEIARQREIAEAVERAARRDRHVDDLLRREERRLSILAAEREAERLAEEALREEALIEQTNVAHAERALEQWNQHQWIPTAATTLRRLAEQAKARDTVPQPPSGAATTTAFQQPPETRAEEEAGPSGPHTVPGAGDVAGPPMPHANTMDAGPSSLGTSASNSHFPPGPPPSTTSNIAPRPPQQYVLYFLSEFQRAADRIEDQIGSNFNRLKEEMWAEIDILRADHKRELEEFRASQLAEREIVMLRYNELEERVTRIEDHLLSHSRELAAFGLDLHGRMHALDERQTVRTDLAYRTMFRHLEGYEGVIERWSARLARIEARVKLPIGAISDYQVMNTDEYAPGDYEMAARLALDTEGPAPYTADPLPMIGINPMESKMLGDLTTIMKRAYVREPGNAATPVEQPAAGPSTFPGSYVPPAGDVDVDMKPSTSDATANVTATTVPGDMDVDGPTDKPSGHVDSDEVEFVGDIVPVQSPRKSDNEIEFVGGIVQSPRKADSSASRRQEPEERPLPADQPVIAPTDESLPTVNVIPPTPSNSQPVDTEKPSTVAAEPTSQPVQTLPAGPPATRTRGRSRANSTQPVTDHASTALGQRQVASAEPSRRGRQSRSPAPAMPPS</sequence>
<evidence type="ECO:0000313" key="3">
    <source>
        <dbReference type="Proteomes" id="UP000054270"/>
    </source>
</evidence>
<evidence type="ECO:0000313" key="2">
    <source>
        <dbReference type="EMBL" id="KJA12836.1"/>
    </source>
</evidence>
<feature type="region of interest" description="Disordered" evidence="1">
    <location>
        <begin position="659"/>
        <end position="694"/>
    </location>
</feature>
<feature type="compositionally biased region" description="Basic residues" evidence="1">
    <location>
        <begin position="61"/>
        <end position="71"/>
    </location>
</feature>
<evidence type="ECO:0000256" key="1">
    <source>
        <dbReference type="SAM" id="MobiDB-lite"/>
    </source>
</evidence>
<accession>A0A0D2N7U5</accession>
<dbReference type="EMBL" id="KN817879">
    <property type="protein sequence ID" value="KJA12836.1"/>
    <property type="molecule type" value="Genomic_DNA"/>
</dbReference>
<feature type="compositionally biased region" description="Basic and acidic residues" evidence="1">
    <location>
        <begin position="681"/>
        <end position="691"/>
    </location>
</feature>
<proteinExistence type="predicted"/>
<feature type="compositionally biased region" description="Polar residues" evidence="1">
    <location>
        <begin position="805"/>
        <end position="825"/>
    </location>
</feature>
<feature type="compositionally biased region" description="Polar residues" evidence="1">
    <location>
        <begin position="384"/>
        <end position="393"/>
    </location>
</feature>
<dbReference type="Proteomes" id="UP000054270">
    <property type="component" value="Unassembled WGS sequence"/>
</dbReference>
<gene>
    <name evidence="2" type="ORF">HYPSUDRAFT_60208</name>
</gene>
<feature type="compositionally biased region" description="Basic and acidic residues" evidence="1">
    <location>
        <begin position="99"/>
        <end position="110"/>
    </location>
</feature>
<feature type="region of interest" description="Disordered" evidence="1">
    <location>
        <begin position="28"/>
        <end position="194"/>
    </location>
</feature>
<organism evidence="2 3">
    <name type="scientific">Hypholoma sublateritium (strain FD-334 SS-4)</name>
    <dbReference type="NCBI Taxonomy" id="945553"/>
    <lineage>
        <taxon>Eukaryota</taxon>
        <taxon>Fungi</taxon>
        <taxon>Dikarya</taxon>
        <taxon>Basidiomycota</taxon>
        <taxon>Agaricomycotina</taxon>
        <taxon>Agaricomycetes</taxon>
        <taxon>Agaricomycetidae</taxon>
        <taxon>Agaricales</taxon>
        <taxon>Agaricineae</taxon>
        <taxon>Strophariaceae</taxon>
        <taxon>Hypholoma</taxon>
    </lineage>
</organism>